<dbReference type="GO" id="GO:0004601">
    <property type="term" value="F:peroxidase activity"/>
    <property type="evidence" value="ECO:0007669"/>
    <property type="project" value="UniProtKB-KW"/>
</dbReference>
<name>A0AA94HNN5_9MICO</name>
<evidence type="ECO:0000259" key="4">
    <source>
        <dbReference type="Pfam" id="PF00561"/>
    </source>
</evidence>
<dbReference type="InterPro" id="IPR050266">
    <property type="entry name" value="AB_hydrolase_sf"/>
</dbReference>
<gene>
    <name evidence="5" type="ORF">SAMN04487783_2087</name>
</gene>
<evidence type="ECO:0000256" key="2">
    <source>
        <dbReference type="ARBA" id="ARBA00022801"/>
    </source>
</evidence>
<evidence type="ECO:0000256" key="3">
    <source>
        <dbReference type="ARBA" id="ARBA00038128"/>
    </source>
</evidence>
<dbReference type="GO" id="GO:0016020">
    <property type="term" value="C:membrane"/>
    <property type="evidence" value="ECO:0007669"/>
    <property type="project" value="TreeGrafter"/>
</dbReference>
<accession>A0AA94HNN5</accession>
<protein>
    <submittedName>
        <fullName evidence="5">Pimeloyl-ACP methyl ester carboxylesterase</fullName>
    </submittedName>
</protein>
<comment type="similarity">
    <text evidence="3">Belongs to the AB hydrolase superfamily. Bacterial non-heme haloperoxidase / perhydrolase family.</text>
</comment>
<comment type="caution">
    <text evidence="5">The sequence shown here is derived from an EMBL/GenBank/DDBJ whole genome shotgun (WGS) entry which is preliminary data.</text>
</comment>
<dbReference type="Pfam" id="PF00561">
    <property type="entry name" value="Abhydrolase_1"/>
    <property type="match status" value="1"/>
</dbReference>
<keyword evidence="1" id="KW-0560">Oxidoreductase</keyword>
<dbReference type="Proteomes" id="UP000198506">
    <property type="component" value="Unassembled WGS sequence"/>
</dbReference>
<dbReference type="Gene3D" id="3.40.50.1820">
    <property type="entry name" value="alpha/beta hydrolase"/>
    <property type="match status" value="1"/>
</dbReference>
<proteinExistence type="inferred from homology"/>
<reference evidence="5 6" key="1">
    <citation type="submission" date="2016-10" db="EMBL/GenBank/DDBJ databases">
        <authorList>
            <person name="Varghese N."/>
            <person name="Submissions S."/>
        </authorList>
    </citation>
    <scope>NUCLEOTIDE SEQUENCE [LARGE SCALE GENOMIC DNA]</scope>
    <source>
        <strain evidence="5 6">IAM 15147</strain>
    </source>
</reference>
<dbReference type="InterPro" id="IPR029058">
    <property type="entry name" value="AB_hydrolase_fold"/>
</dbReference>
<evidence type="ECO:0000313" key="5">
    <source>
        <dbReference type="EMBL" id="SFS15623.1"/>
    </source>
</evidence>
<feature type="domain" description="AB hydrolase-1" evidence="4">
    <location>
        <begin position="17"/>
        <end position="248"/>
    </location>
</feature>
<dbReference type="PRINTS" id="PR00111">
    <property type="entry name" value="ABHYDROLASE"/>
</dbReference>
<sequence length="267" mass="29239">MTDIRLHIDDTGGDGRPVVLIHGWPQSAEAWAMQAPALREAGYRVVAYDRRGFGRSDKPDAGYDYDTLGGDLHRVLTELDLQDATLVGFSMGGGEVVRYVSTYGEQRLRSIVLAAAVPPYLLHTDDNPEGPLEESAYRQMRDALEADREGFLDRFTTGFYSNAEGLCVTEEQRRQGLALALQSHQPAALATMDAWATTDFRDDIGTVTVPTLVLHGDGDQTVPFDGSGRRTHETIEHSELQVIPGAPHGCNVSHADAFNRALLDFLA</sequence>
<dbReference type="PRINTS" id="PR00412">
    <property type="entry name" value="EPOXHYDRLASE"/>
</dbReference>
<keyword evidence="1" id="KW-0575">Peroxidase</keyword>
<keyword evidence="6" id="KW-1185">Reference proteome</keyword>
<dbReference type="PANTHER" id="PTHR43798">
    <property type="entry name" value="MONOACYLGLYCEROL LIPASE"/>
    <property type="match status" value="1"/>
</dbReference>
<keyword evidence="2" id="KW-0378">Hydrolase</keyword>
<dbReference type="InterPro" id="IPR000073">
    <property type="entry name" value="AB_hydrolase_1"/>
</dbReference>
<dbReference type="EMBL" id="FOZN01000003">
    <property type="protein sequence ID" value="SFS15623.1"/>
    <property type="molecule type" value="Genomic_DNA"/>
</dbReference>
<dbReference type="AlphaFoldDB" id="A0AA94HNN5"/>
<organism evidence="5 6">
    <name type="scientific">Agrococcus baldri</name>
    <dbReference type="NCBI Taxonomy" id="153730"/>
    <lineage>
        <taxon>Bacteria</taxon>
        <taxon>Bacillati</taxon>
        <taxon>Actinomycetota</taxon>
        <taxon>Actinomycetes</taxon>
        <taxon>Micrococcales</taxon>
        <taxon>Microbacteriaceae</taxon>
        <taxon>Agrococcus</taxon>
    </lineage>
</organism>
<dbReference type="FunFam" id="3.40.50.1820:FF:000205">
    <property type="entry name" value="Non-haem bromoperoxidase BPO-A2"/>
    <property type="match status" value="1"/>
</dbReference>
<dbReference type="GO" id="GO:0016787">
    <property type="term" value="F:hydrolase activity"/>
    <property type="evidence" value="ECO:0007669"/>
    <property type="project" value="UniProtKB-KW"/>
</dbReference>
<dbReference type="InterPro" id="IPR000639">
    <property type="entry name" value="Epox_hydrolase-like"/>
</dbReference>
<evidence type="ECO:0000256" key="1">
    <source>
        <dbReference type="ARBA" id="ARBA00022559"/>
    </source>
</evidence>
<evidence type="ECO:0000313" key="6">
    <source>
        <dbReference type="Proteomes" id="UP000198506"/>
    </source>
</evidence>
<dbReference type="RefSeq" id="WP_092918541.1">
    <property type="nucleotide sequence ID" value="NZ_FOZN01000003.1"/>
</dbReference>
<dbReference type="PANTHER" id="PTHR43798:SF31">
    <property type="entry name" value="AB HYDROLASE SUPERFAMILY PROTEIN YCLE"/>
    <property type="match status" value="1"/>
</dbReference>
<dbReference type="SUPFAM" id="SSF53474">
    <property type="entry name" value="alpha/beta-Hydrolases"/>
    <property type="match status" value="1"/>
</dbReference>